<evidence type="ECO:0000313" key="2">
    <source>
        <dbReference type="EMBL" id="VVB04321.1"/>
    </source>
</evidence>
<comment type="caution">
    <text evidence="2">The sequence shown here is derived from an EMBL/GenBank/DDBJ whole genome shotgun (WGS) entry which is preliminary data.</text>
</comment>
<dbReference type="Gene3D" id="3.40.50.200">
    <property type="entry name" value="Peptidase S8/S53 domain"/>
    <property type="match status" value="1"/>
</dbReference>
<dbReference type="OrthoDB" id="2014869at2759"/>
<dbReference type="Proteomes" id="UP000489600">
    <property type="component" value="Unassembled WGS sequence"/>
</dbReference>
<reference evidence="2" key="1">
    <citation type="submission" date="2019-07" db="EMBL/GenBank/DDBJ databases">
        <authorList>
            <person name="Dittberner H."/>
        </authorList>
    </citation>
    <scope>NUCLEOTIDE SEQUENCE [LARGE SCALE GENOMIC DNA]</scope>
</reference>
<keyword evidence="1" id="KW-0378">Hydrolase</keyword>
<dbReference type="AlphaFoldDB" id="A0A565BSI4"/>
<accession>A0A565BSI4</accession>
<evidence type="ECO:0000313" key="3">
    <source>
        <dbReference type="Proteomes" id="UP000489600"/>
    </source>
</evidence>
<sequence length="66" mass="7239">MEQHSSTLTHSPFMASWLVSPQSRPQLSAVTSVISDYGEDVIVGILDTGIWPEHPIFSDSGLRLIT</sequence>
<dbReference type="InterPro" id="IPR023827">
    <property type="entry name" value="Peptidase_S8_Asp-AS"/>
</dbReference>
<dbReference type="GO" id="GO:0004252">
    <property type="term" value="F:serine-type endopeptidase activity"/>
    <property type="evidence" value="ECO:0007669"/>
    <property type="project" value="InterPro"/>
</dbReference>
<organism evidence="2 3">
    <name type="scientific">Arabis nemorensis</name>
    <dbReference type="NCBI Taxonomy" id="586526"/>
    <lineage>
        <taxon>Eukaryota</taxon>
        <taxon>Viridiplantae</taxon>
        <taxon>Streptophyta</taxon>
        <taxon>Embryophyta</taxon>
        <taxon>Tracheophyta</taxon>
        <taxon>Spermatophyta</taxon>
        <taxon>Magnoliopsida</taxon>
        <taxon>eudicotyledons</taxon>
        <taxon>Gunneridae</taxon>
        <taxon>Pentapetalae</taxon>
        <taxon>rosids</taxon>
        <taxon>malvids</taxon>
        <taxon>Brassicales</taxon>
        <taxon>Brassicaceae</taxon>
        <taxon>Arabideae</taxon>
        <taxon>Arabis</taxon>
    </lineage>
</organism>
<keyword evidence="3" id="KW-1185">Reference proteome</keyword>
<name>A0A565BSI4_9BRAS</name>
<dbReference type="GO" id="GO:0006508">
    <property type="term" value="P:proteolysis"/>
    <property type="evidence" value="ECO:0007669"/>
    <property type="project" value="InterPro"/>
</dbReference>
<evidence type="ECO:0008006" key="4">
    <source>
        <dbReference type="Google" id="ProtNLM"/>
    </source>
</evidence>
<dbReference type="SUPFAM" id="SSF52743">
    <property type="entry name" value="Subtilisin-like"/>
    <property type="match status" value="1"/>
</dbReference>
<gene>
    <name evidence="2" type="ORF">ANE_LOCUS14765</name>
</gene>
<dbReference type="InterPro" id="IPR036852">
    <property type="entry name" value="Peptidase_S8/S53_dom_sf"/>
</dbReference>
<protein>
    <recommendedName>
        <fullName evidence="4">Peptidase S8/S53 domain-containing protein</fullName>
    </recommendedName>
</protein>
<proteinExistence type="predicted"/>
<dbReference type="PROSITE" id="PS00136">
    <property type="entry name" value="SUBTILASE_ASP"/>
    <property type="match status" value="1"/>
</dbReference>
<evidence type="ECO:0000256" key="1">
    <source>
        <dbReference type="ARBA" id="ARBA00022801"/>
    </source>
</evidence>
<dbReference type="EMBL" id="CABITT030000005">
    <property type="protein sequence ID" value="VVB04321.1"/>
    <property type="molecule type" value="Genomic_DNA"/>
</dbReference>